<dbReference type="AlphaFoldDB" id="A0A9P4NZE3"/>
<name>A0A9P4NZE3_9PEZI</name>
<evidence type="ECO:0000313" key="2">
    <source>
        <dbReference type="Proteomes" id="UP000800235"/>
    </source>
</evidence>
<dbReference type="EMBL" id="MU007018">
    <property type="protein sequence ID" value="KAF2433886.1"/>
    <property type="molecule type" value="Genomic_DNA"/>
</dbReference>
<organism evidence="1 2">
    <name type="scientific">Tothia fuscella</name>
    <dbReference type="NCBI Taxonomy" id="1048955"/>
    <lineage>
        <taxon>Eukaryota</taxon>
        <taxon>Fungi</taxon>
        <taxon>Dikarya</taxon>
        <taxon>Ascomycota</taxon>
        <taxon>Pezizomycotina</taxon>
        <taxon>Dothideomycetes</taxon>
        <taxon>Pleosporomycetidae</taxon>
        <taxon>Venturiales</taxon>
        <taxon>Cylindrosympodiaceae</taxon>
        <taxon>Tothia</taxon>
    </lineage>
</organism>
<protein>
    <submittedName>
        <fullName evidence="1">Uncharacterized protein</fullName>
    </submittedName>
</protein>
<reference evidence="1" key="1">
    <citation type="journal article" date="2020" name="Stud. Mycol.">
        <title>101 Dothideomycetes genomes: a test case for predicting lifestyles and emergence of pathogens.</title>
        <authorList>
            <person name="Haridas S."/>
            <person name="Albert R."/>
            <person name="Binder M."/>
            <person name="Bloem J."/>
            <person name="Labutti K."/>
            <person name="Salamov A."/>
            <person name="Andreopoulos B."/>
            <person name="Baker S."/>
            <person name="Barry K."/>
            <person name="Bills G."/>
            <person name="Bluhm B."/>
            <person name="Cannon C."/>
            <person name="Castanera R."/>
            <person name="Culley D."/>
            <person name="Daum C."/>
            <person name="Ezra D."/>
            <person name="Gonzalez J."/>
            <person name="Henrissat B."/>
            <person name="Kuo A."/>
            <person name="Liang C."/>
            <person name="Lipzen A."/>
            <person name="Lutzoni F."/>
            <person name="Magnuson J."/>
            <person name="Mondo S."/>
            <person name="Nolan M."/>
            <person name="Ohm R."/>
            <person name="Pangilinan J."/>
            <person name="Park H.-J."/>
            <person name="Ramirez L."/>
            <person name="Alfaro M."/>
            <person name="Sun H."/>
            <person name="Tritt A."/>
            <person name="Yoshinaga Y."/>
            <person name="Zwiers L.-H."/>
            <person name="Turgeon B."/>
            <person name="Goodwin S."/>
            <person name="Spatafora J."/>
            <person name="Crous P."/>
            <person name="Grigoriev I."/>
        </authorList>
    </citation>
    <scope>NUCLEOTIDE SEQUENCE</scope>
    <source>
        <strain evidence="1">CBS 130266</strain>
    </source>
</reference>
<dbReference type="OrthoDB" id="291007at2759"/>
<comment type="caution">
    <text evidence="1">The sequence shown here is derived from an EMBL/GenBank/DDBJ whole genome shotgun (WGS) entry which is preliminary data.</text>
</comment>
<accession>A0A9P4NZE3</accession>
<dbReference type="Proteomes" id="UP000800235">
    <property type="component" value="Unassembled WGS sequence"/>
</dbReference>
<evidence type="ECO:0000313" key="1">
    <source>
        <dbReference type="EMBL" id="KAF2433886.1"/>
    </source>
</evidence>
<sequence length="333" mass="37001">MKLIGVLSYCSKVLFLATTTLLAYSIMTINIAVDDLAWLNRLVVEETGDDLILKPTSSDTTGLEAPFPANSPLPLFNSMMMQPNLSTNEYALIPWSNRTRGLRRSNGVKVYHNYTIYTEDGVQKTKFTRLEFVTRPEHMFVPSGFTVNYERPAAEVSFGVEHPDQALYRSWRFDSWLGNGPPLIVLHLVGGFCYENANTQVALDTLFRNAIFMWHNAVGNRRGFDLQIAPGAWCPAQGDAEGRSRERDTVVESLSQRSATDDFRYPPPPSLDFKSIMLYPSRGGYLSPFNALHVMVNTATGQGWSPNWLPSAGDVAAVRALYPGFVDADEGGG</sequence>
<keyword evidence="2" id="KW-1185">Reference proteome</keyword>
<proteinExistence type="predicted"/>
<gene>
    <name evidence="1" type="ORF">EJ08DRAFT_693926</name>
</gene>